<accession>A0AAU8EE50</accession>
<sequence length="114" mass="13346">MSTNHRVPYFTRYEDAKAYAQALADRCRTPDRTRYVALAWANRWAVGTKKQLEDLGLGPLVPLYSRQNVRMKQEEQAQIFAYWNQCGNIKKTATKFGVSYGKVYHIVRLMRNKK</sequence>
<protein>
    <submittedName>
        <fullName evidence="1">Late transcriptional activator</fullName>
    </submittedName>
</protein>
<gene>
    <name evidence="1" type="ORF">vBKpn2P2_10</name>
</gene>
<dbReference type="EMBL" id="PP848851">
    <property type="protein sequence ID" value="XCG96858.1"/>
    <property type="molecule type" value="Genomic_DNA"/>
</dbReference>
<proteinExistence type="predicted"/>
<reference evidence="1" key="1">
    <citation type="submission" date="2024-05" db="EMBL/GenBank/DDBJ databases">
        <authorList>
            <person name="Ferriol-Gonzalez C."/>
            <person name="Concha-Eloko R."/>
            <person name="Bernabeu-Gimeno M."/>
            <person name="Fernandez-Cuenca F."/>
            <person name="Canada-Garcia J.E."/>
            <person name="Garcia-Cobos S."/>
            <person name="Sanjuan R."/>
            <person name="Domingo-Calap P."/>
        </authorList>
    </citation>
    <scope>NUCLEOTIDE SEQUENCE</scope>
</reference>
<name>A0AAU8EE50_9VIRU</name>
<organism evidence="1">
    <name type="scientific">Klebsiella phage vB_Kpn2-P2</name>
    <dbReference type="NCBI Taxonomy" id="3230849"/>
    <lineage>
        <taxon>Viruses</taxon>
    </lineage>
</organism>
<evidence type="ECO:0000313" key="1">
    <source>
        <dbReference type="EMBL" id="XCG96858.1"/>
    </source>
</evidence>